<feature type="active site" evidence="6">
    <location>
        <position position="277"/>
    </location>
</feature>
<name>A0ABT5FFB6_9GAMM</name>
<protein>
    <recommendedName>
        <fullName evidence="7">Endoglucanase</fullName>
        <ecNumber evidence="7">3.2.1.4</ecNumber>
    </recommendedName>
</protein>
<evidence type="ECO:0000256" key="4">
    <source>
        <dbReference type="ARBA" id="ARBA00023326"/>
    </source>
</evidence>
<dbReference type="PANTHER" id="PTHR22298">
    <property type="entry name" value="ENDO-1,4-BETA-GLUCANASE"/>
    <property type="match status" value="1"/>
</dbReference>
<keyword evidence="4 5" id="KW-0624">Polysaccharide degradation</keyword>
<keyword evidence="7" id="KW-0136">Cellulose degradation</keyword>
<dbReference type="PROSITE" id="PS00592">
    <property type="entry name" value="GH9_2"/>
    <property type="match status" value="1"/>
</dbReference>
<evidence type="ECO:0000313" key="9">
    <source>
        <dbReference type="EMBL" id="MDC2890232.1"/>
    </source>
</evidence>
<evidence type="ECO:0000313" key="10">
    <source>
        <dbReference type="Proteomes" id="UP001528411"/>
    </source>
</evidence>
<feature type="active site" evidence="6">
    <location>
        <position position="286"/>
    </location>
</feature>
<dbReference type="PROSITE" id="PS00698">
    <property type="entry name" value="GH9_3"/>
    <property type="match status" value="1"/>
</dbReference>
<evidence type="ECO:0000256" key="3">
    <source>
        <dbReference type="ARBA" id="ARBA00023295"/>
    </source>
</evidence>
<evidence type="ECO:0000256" key="6">
    <source>
        <dbReference type="PROSITE-ProRule" id="PRU10060"/>
    </source>
</evidence>
<dbReference type="InterPro" id="IPR018221">
    <property type="entry name" value="Glyco_hydro_9_His_AS"/>
</dbReference>
<evidence type="ECO:0000256" key="7">
    <source>
        <dbReference type="RuleBase" id="RU361166"/>
    </source>
</evidence>
<dbReference type="Proteomes" id="UP001528411">
    <property type="component" value="Unassembled WGS sequence"/>
</dbReference>
<dbReference type="InterPro" id="IPR008928">
    <property type="entry name" value="6-hairpin_glycosidase_sf"/>
</dbReference>
<gene>
    <name evidence="9" type="ORF">PN838_17545</name>
</gene>
<accession>A0ABT5FFB6</accession>
<reference evidence="9 10" key="1">
    <citation type="submission" date="2023-01" db="EMBL/GenBank/DDBJ databases">
        <title>Psychrosphaera sp. nov., isolated from marine algae.</title>
        <authorList>
            <person name="Bayburt H."/>
            <person name="Choi B.J."/>
            <person name="Kim J.M."/>
            <person name="Choi D.G."/>
            <person name="Jeon C.O."/>
        </authorList>
    </citation>
    <scope>NUCLEOTIDE SEQUENCE [LARGE SCALE GENOMIC DNA]</scope>
    <source>
        <strain evidence="9 10">G1-22</strain>
    </source>
</reference>
<proteinExistence type="inferred from homology"/>
<dbReference type="Pfam" id="PF00759">
    <property type="entry name" value="Glyco_hydro_9"/>
    <property type="match status" value="1"/>
</dbReference>
<dbReference type="EMBL" id="JAQOMS010000002">
    <property type="protein sequence ID" value="MDC2890232.1"/>
    <property type="molecule type" value="Genomic_DNA"/>
</dbReference>
<dbReference type="GO" id="GO:0016787">
    <property type="term" value="F:hydrolase activity"/>
    <property type="evidence" value="ECO:0007669"/>
    <property type="project" value="UniProtKB-KW"/>
</dbReference>
<keyword evidence="3 5" id="KW-0326">Glycosidase</keyword>
<keyword evidence="2 5" id="KW-0119">Carbohydrate metabolism</keyword>
<comment type="caution">
    <text evidence="9">The sequence shown here is derived from an EMBL/GenBank/DDBJ whole genome shotgun (WGS) entry which is preliminary data.</text>
</comment>
<dbReference type="InterPro" id="IPR001701">
    <property type="entry name" value="Glyco_hydro_9"/>
</dbReference>
<comment type="catalytic activity">
    <reaction evidence="7">
        <text>Endohydrolysis of (1-&gt;4)-beta-D-glucosidic linkages in cellulose, lichenin and cereal beta-D-glucans.</text>
        <dbReference type="EC" id="3.2.1.4"/>
    </reaction>
</comment>
<dbReference type="InterPro" id="IPR033126">
    <property type="entry name" value="Glyco_hydro_9_Asp/Glu_AS"/>
</dbReference>
<feature type="domain" description="Glycoside hydrolase family 9" evidence="8">
    <location>
        <begin position="2"/>
        <end position="299"/>
    </location>
</feature>
<dbReference type="EC" id="3.2.1.4" evidence="7"/>
<evidence type="ECO:0000256" key="1">
    <source>
        <dbReference type="ARBA" id="ARBA00022801"/>
    </source>
</evidence>
<keyword evidence="1 5" id="KW-0378">Hydrolase</keyword>
<dbReference type="Gene3D" id="1.50.10.10">
    <property type="match status" value="1"/>
</dbReference>
<feature type="active site" evidence="5">
    <location>
        <position position="235"/>
    </location>
</feature>
<dbReference type="SUPFAM" id="SSF48208">
    <property type="entry name" value="Six-hairpin glycosidases"/>
    <property type="match status" value="1"/>
</dbReference>
<comment type="similarity">
    <text evidence="5 7">Belongs to the glycosyl hydrolase 9 (cellulase E) family.</text>
</comment>
<organism evidence="9 10">
    <name type="scientific">Psychrosphaera algicola</name>
    <dbReference type="NCBI Taxonomy" id="3023714"/>
    <lineage>
        <taxon>Bacteria</taxon>
        <taxon>Pseudomonadati</taxon>
        <taxon>Pseudomonadota</taxon>
        <taxon>Gammaproteobacteria</taxon>
        <taxon>Alteromonadales</taxon>
        <taxon>Pseudoalteromonadaceae</taxon>
        <taxon>Psychrosphaera</taxon>
    </lineage>
</organism>
<evidence type="ECO:0000256" key="2">
    <source>
        <dbReference type="ARBA" id="ARBA00023277"/>
    </source>
</evidence>
<evidence type="ECO:0000256" key="5">
    <source>
        <dbReference type="PROSITE-ProRule" id="PRU10059"/>
    </source>
</evidence>
<sequence>MPDEDKRDRYVIGKSTAATLNFAAVLAMSNRVYQPFDTAMSGKREQWLAAAESAWSWAVAHPMEIYQQPADVSSGEYGDSFFNDEFAQAAAELFITTKNIDYFNHYLKYRSDVAVPSWSYVAYLATSTLLFQGEDIIDPVKYAEIKADQLTLADKLVGQYQDSSYKVPMIASDFVWGSNSVALNKALILMQAHKLTDDQTYREVAINILDYVLGRNPTDYSFVTGFGSKSPMFPHHRISDSDGIAEPIPGMVAGGPHSGRQDGCNYLYTEPARTYIDDWCSFATNEIAINWNAPLVYVLAALLAE</sequence>
<keyword evidence="10" id="KW-1185">Reference proteome</keyword>
<dbReference type="InterPro" id="IPR012341">
    <property type="entry name" value="6hp_glycosidase-like_sf"/>
</dbReference>
<evidence type="ECO:0000259" key="8">
    <source>
        <dbReference type="Pfam" id="PF00759"/>
    </source>
</evidence>
<dbReference type="RefSeq" id="WP_272181476.1">
    <property type="nucleotide sequence ID" value="NZ_JAQOMS010000002.1"/>
</dbReference>